<gene>
    <name evidence="5" type="ORF">PNOK_0903300</name>
</gene>
<dbReference type="InterPro" id="IPR001878">
    <property type="entry name" value="Znf_CCHC"/>
</dbReference>
<dbReference type="STRING" id="2282107.A0A286U6U0"/>
<organism evidence="5 6">
    <name type="scientific">Pyrrhoderma noxium</name>
    <dbReference type="NCBI Taxonomy" id="2282107"/>
    <lineage>
        <taxon>Eukaryota</taxon>
        <taxon>Fungi</taxon>
        <taxon>Dikarya</taxon>
        <taxon>Basidiomycota</taxon>
        <taxon>Agaricomycotina</taxon>
        <taxon>Agaricomycetes</taxon>
        <taxon>Hymenochaetales</taxon>
        <taxon>Hymenochaetaceae</taxon>
        <taxon>Pyrrhoderma</taxon>
    </lineage>
</organism>
<feature type="compositionally biased region" description="Basic and acidic residues" evidence="3">
    <location>
        <begin position="74"/>
        <end position="84"/>
    </location>
</feature>
<dbReference type="GO" id="GO:0003676">
    <property type="term" value="F:nucleic acid binding"/>
    <property type="evidence" value="ECO:0007669"/>
    <property type="project" value="InterPro"/>
</dbReference>
<dbReference type="PANTHER" id="PTHR15503">
    <property type="entry name" value="LDOC1 RELATED"/>
    <property type="match status" value="1"/>
</dbReference>
<protein>
    <recommendedName>
        <fullName evidence="4">CCHC-type domain-containing protein</fullName>
    </recommendedName>
</protein>
<evidence type="ECO:0000256" key="2">
    <source>
        <dbReference type="PROSITE-ProRule" id="PRU00047"/>
    </source>
</evidence>
<feature type="compositionally biased region" description="Low complexity" evidence="3">
    <location>
        <begin position="258"/>
        <end position="267"/>
    </location>
</feature>
<feature type="region of interest" description="Disordered" evidence="3">
    <location>
        <begin position="254"/>
        <end position="282"/>
    </location>
</feature>
<keyword evidence="2" id="KW-0863">Zinc-finger</keyword>
<evidence type="ECO:0000256" key="1">
    <source>
        <dbReference type="ARBA" id="ARBA00022664"/>
    </source>
</evidence>
<dbReference type="InterPro" id="IPR032567">
    <property type="entry name" value="RTL1-rel"/>
</dbReference>
<keyword evidence="2" id="KW-0479">Metal-binding</keyword>
<keyword evidence="1" id="KW-0507">mRNA processing</keyword>
<dbReference type="Proteomes" id="UP000217199">
    <property type="component" value="Unassembled WGS sequence"/>
</dbReference>
<dbReference type="PROSITE" id="PS50158">
    <property type="entry name" value="ZF_CCHC"/>
    <property type="match status" value="1"/>
</dbReference>
<evidence type="ECO:0000313" key="6">
    <source>
        <dbReference type="Proteomes" id="UP000217199"/>
    </source>
</evidence>
<dbReference type="EMBL" id="NBII01000010">
    <property type="protein sequence ID" value="PAV15272.1"/>
    <property type="molecule type" value="Genomic_DNA"/>
</dbReference>
<evidence type="ECO:0000313" key="5">
    <source>
        <dbReference type="EMBL" id="PAV15272.1"/>
    </source>
</evidence>
<dbReference type="GO" id="GO:0006397">
    <property type="term" value="P:mRNA processing"/>
    <property type="evidence" value="ECO:0007669"/>
    <property type="project" value="UniProtKB-KW"/>
</dbReference>
<evidence type="ECO:0000259" key="4">
    <source>
        <dbReference type="PROSITE" id="PS50158"/>
    </source>
</evidence>
<accession>A0A286U6U0</accession>
<comment type="caution">
    <text evidence="5">The sequence shown here is derived from an EMBL/GenBank/DDBJ whole genome shotgun (WGS) entry which is preliminary data.</text>
</comment>
<reference evidence="5 6" key="1">
    <citation type="journal article" date="2017" name="Mol. Ecol.">
        <title>Comparative and population genomic landscape of Phellinus noxius: A hypervariable fungus causing root rot in trees.</title>
        <authorList>
            <person name="Chung C.L."/>
            <person name="Lee T.J."/>
            <person name="Akiba M."/>
            <person name="Lee H.H."/>
            <person name="Kuo T.H."/>
            <person name="Liu D."/>
            <person name="Ke H.M."/>
            <person name="Yokoi T."/>
            <person name="Roa M.B."/>
            <person name="Lu M.J."/>
            <person name="Chang Y.Y."/>
            <person name="Ann P.J."/>
            <person name="Tsai J.N."/>
            <person name="Chen C.Y."/>
            <person name="Tzean S.S."/>
            <person name="Ota Y."/>
            <person name="Hattori T."/>
            <person name="Sahashi N."/>
            <person name="Liou R.F."/>
            <person name="Kikuchi T."/>
            <person name="Tsai I.J."/>
        </authorList>
    </citation>
    <scope>NUCLEOTIDE SEQUENCE [LARGE SCALE GENOMIC DNA]</scope>
    <source>
        <strain evidence="5 6">FFPRI411160</strain>
    </source>
</reference>
<proteinExistence type="predicted"/>
<evidence type="ECO:0000256" key="3">
    <source>
        <dbReference type="SAM" id="MobiDB-lite"/>
    </source>
</evidence>
<dbReference type="OrthoDB" id="2645941at2759"/>
<name>A0A286U6U0_9AGAM</name>
<feature type="region of interest" description="Disordered" evidence="3">
    <location>
        <begin position="65"/>
        <end position="84"/>
    </location>
</feature>
<dbReference type="AlphaFoldDB" id="A0A286U6U0"/>
<dbReference type="Pfam" id="PF19259">
    <property type="entry name" value="Ty3_capsid"/>
    <property type="match status" value="1"/>
</dbReference>
<dbReference type="InParanoid" id="A0A286U6U0"/>
<dbReference type="InterPro" id="IPR036875">
    <property type="entry name" value="Znf_CCHC_sf"/>
</dbReference>
<dbReference type="PANTHER" id="PTHR15503:SF22">
    <property type="entry name" value="TRANSPOSON TY3-I GAG POLYPROTEIN"/>
    <property type="match status" value="1"/>
</dbReference>
<sequence length="346" mass="39434">MEGQQQQQQPSLDQVIALAVQQVVAAIIPDLVNHLAQNPPNLNLPAPIINLPPNLANMIAAVMPQPPPPQSREPLLRKPDDFTGNKKDYREWNMKITSYIASANTSLNTDEKKIHFVCSYMKEKAGVWAKEQLTARITNQNWMWNDFTNQMKERFVDKNDKEIARNEIATIQQGNTWAEEFFIKLASLRIQAEYTDPLHNAIIINQLKLGLKTEIVTAIVASGNEPATIEGWRNRVIAVEEALYAHKPKYEVKNSFKPSTTSSSSRAPPSPKPTPFLPLGDPMDIDKMRKEGRCFKCHQKGHLARDCQNRRREVREIWMDLSTEEKRELTELMTANNQSDFTPPQV</sequence>
<dbReference type="SUPFAM" id="SSF57756">
    <property type="entry name" value="Retrovirus zinc finger-like domains"/>
    <property type="match status" value="1"/>
</dbReference>
<dbReference type="GO" id="GO:0008270">
    <property type="term" value="F:zinc ion binding"/>
    <property type="evidence" value="ECO:0007669"/>
    <property type="project" value="UniProtKB-KW"/>
</dbReference>
<dbReference type="Gene3D" id="4.10.60.10">
    <property type="entry name" value="Zinc finger, CCHC-type"/>
    <property type="match status" value="1"/>
</dbReference>
<keyword evidence="6" id="KW-1185">Reference proteome</keyword>
<dbReference type="InterPro" id="IPR045358">
    <property type="entry name" value="Ty3_capsid"/>
</dbReference>
<dbReference type="SMART" id="SM00343">
    <property type="entry name" value="ZnF_C2HC"/>
    <property type="match status" value="1"/>
</dbReference>
<keyword evidence="2" id="KW-0862">Zinc</keyword>
<feature type="domain" description="CCHC-type" evidence="4">
    <location>
        <begin position="293"/>
        <end position="309"/>
    </location>
</feature>